<organism evidence="1 2">
    <name type="scientific">Streptacidiphilus jiangxiensis</name>
    <dbReference type="NCBI Taxonomy" id="235985"/>
    <lineage>
        <taxon>Bacteria</taxon>
        <taxon>Bacillati</taxon>
        <taxon>Actinomycetota</taxon>
        <taxon>Actinomycetes</taxon>
        <taxon>Kitasatosporales</taxon>
        <taxon>Streptomycetaceae</taxon>
        <taxon>Streptacidiphilus</taxon>
    </lineage>
</organism>
<reference evidence="2" key="1">
    <citation type="submission" date="2016-10" db="EMBL/GenBank/DDBJ databases">
        <authorList>
            <person name="Varghese N."/>
        </authorList>
    </citation>
    <scope>NUCLEOTIDE SEQUENCE [LARGE SCALE GENOMIC DNA]</scope>
    <source>
        <strain evidence="2">DSM 45096 / BCRC 16803 / CGMCC 4.1857 / CIP 109030 / JCM 12277 / KCTC 19219 / NBRC 100920 / 33214</strain>
    </source>
</reference>
<protein>
    <submittedName>
        <fullName evidence="1">Uncharacterized protein</fullName>
    </submittedName>
</protein>
<dbReference type="Proteomes" id="UP000183015">
    <property type="component" value="Unassembled WGS sequence"/>
</dbReference>
<dbReference type="STRING" id="235985.SAMN05414137_104176"/>
<keyword evidence="2" id="KW-1185">Reference proteome</keyword>
<sequence length="41" mass="4826">MLDKQDIASMNRMGRLHFFCIVEYCPNEFIRKVGGFQFAPD</sequence>
<evidence type="ECO:0000313" key="2">
    <source>
        <dbReference type="Proteomes" id="UP000183015"/>
    </source>
</evidence>
<dbReference type="AlphaFoldDB" id="A0A1H7KUE1"/>
<proteinExistence type="predicted"/>
<dbReference type="EMBL" id="FOAZ01000004">
    <property type="protein sequence ID" value="SEK89557.1"/>
    <property type="molecule type" value="Genomic_DNA"/>
</dbReference>
<evidence type="ECO:0000313" key="1">
    <source>
        <dbReference type="EMBL" id="SEK89557.1"/>
    </source>
</evidence>
<name>A0A1H7KUE1_STRJI</name>
<gene>
    <name evidence="1" type="ORF">SAMN05414137_104176</name>
</gene>
<accession>A0A1H7KUE1</accession>